<evidence type="ECO:0000256" key="5">
    <source>
        <dbReference type="ARBA" id="ARBA00022801"/>
    </source>
</evidence>
<dbReference type="Pfam" id="PF00933">
    <property type="entry name" value="Glyco_hydro_3"/>
    <property type="match status" value="1"/>
</dbReference>
<dbReference type="SUPFAM" id="SSF52279">
    <property type="entry name" value="Beta-D-glucan exohydrolase, C-terminal domain"/>
    <property type="match status" value="1"/>
</dbReference>
<sequence>MKKLLLTCLAAGTVLTAAAQSVTPAIPRDEKIEQKVETLLKKMTLDEKIGQMCELTIDVLKDWKADPALGWQMDEAKLDTVIRIYKVGSILNVPDGLAVSPQKWHEIIKRIQEVSMEELGIPNIYGVDQIHGTTYTLGGTLFPQGVNMGATFNRELTRTGAAISAYETRAGSIPWTYAPVVDLGRDPRWPRMWENYGEDAYLNAEMGREAVLGFQGDDPNHVGPYNVAACMKHFMGYGVPVSGKDRTPSSITEQDMREKHFAPYVEMARAGALSLMVNSAMNNGLPFHANYELLTGWLKEGLNWDGMIVTDWADIVNLYSRDHIAASKKEAIKLAINAGIDMSMDPYNWDFCPLLKELVEEGEVPMSRIDDAVRRILRMKYRLGLFEQPWTDFKDYPKFGSKEFADAALQAAEESIVLLKNDNNLLPLAPGKKLLVTGPNANSMRTLNGGWSYSWQGDKADQCAGQYNTILEALTAKYGAANVTYEPGVTYKEGGLWWEENAPEIDRAVNAAQGADVIVACIGENSYCETPGNLTDLFLSDNQINLVKALAKTGKPIILVLNEGRPRILAEIEPLAKAVVHTMLPGNYGGDALARLLSGEANFSGKMPYTYPKEINSLITYDYKPCEHIGKPMEGAYNYDAQVAMQWAFGYGLSYTSYKYSNLRVDRSRFTADDVLTFTVDVTNTGRVAGKESVLLFSSDLVASLTPDNRRLRAFEKVELQPGETKTVTLKVKASDLAFVGYDGHWVLEQGDFRIQAGDQTLNIACTTTKRWEAANR</sequence>
<dbReference type="AlphaFoldDB" id="A0A9D2A4H1"/>
<dbReference type="InterPro" id="IPR017853">
    <property type="entry name" value="GH"/>
</dbReference>
<dbReference type="InterPro" id="IPR002772">
    <property type="entry name" value="Glyco_hydro_3_C"/>
</dbReference>
<evidence type="ECO:0000313" key="10">
    <source>
        <dbReference type="Proteomes" id="UP000824023"/>
    </source>
</evidence>
<keyword evidence="6" id="KW-0326">Glycosidase</keyword>
<proteinExistence type="inferred from homology"/>
<dbReference type="EC" id="3.2.1.21" evidence="3"/>
<evidence type="ECO:0000313" key="9">
    <source>
        <dbReference type="EMBL" id="HIZ01054.1"/>
    </source>
</evidence>
<dbReference type="Gene3D" id="3.40.50.1700">
    <property type="entry name" value="Glycoside hydrolase family 3 C-terminal domain"/>
    <property type="match status" value="1"/>
</dbReference>
<evidence type="ECO:0000256" key="2">
    <source>
        <dbReference type="ARBA" id="ARBA00005336"/>
    </source>
</evidence>
<dbReference type="InterPro" id="IPR051915">
    <property type="entry name" value="Cellulose_Degrad_GH3"/>
</dbReference>
<dbReference type="InterPro" id="IPR013783">
    <property type="entry name" value="Ig-like_fold"/>
</dbReference>
<dbReference type="Proteomes" id="UP000824023">
    <property type="component" value="Unassembled WGS sequence"/>
</dbReference>
<reference evidence="9" key="1">
    <citation type="journal article" date="2021" name="PeerJ">
        <title>Extensive microbial diversity within the chicken gut microbiome revealed by metagenomics and culture.</title>
        <authorList>
            <person name="Gilroy R."/>
            <person name="Ravi A."/>
            <person name="Getino M."/>
            <person name="Pursley I."/>
            <person name="Horton D.L."/>
            <person name="Alikhan N.F."/>
            <person name="Baker D."/>
            <person name="Gharbi K."/>
            <person name="Hall N."/>
            <person name="Watson M."/>
            <person name="Adriaenssens E.M."/>
            <person name="Foster-Nyarko E."/>
            <person name="Jarju S."/>
            <person name="Secka A."/>
            <person name="Antonio M."/>
            <person name="Oren A."/>
            <person name="Chaudhuri R.R."/>
            <person name="La Ragione R."/>
            <person name="Hildebrand F."/>
            <person name="Pallen M.J."/>
        </authorList>
    </citation>
    <scope>NUCLEOTIDE SEQUENCE</scope>
    <source>
        <strain evidence="9">ChiHjej12B11-24981</strain>
    </source>
</reference>
<feature type="domain" description="Fibronectin type III-like" evidence="8">
    <location>
        <begin position="692"/>
        <end position="761"/>
    </location>
</feature>
<dbReference type="PRINTS" id="PR00133">
    <property type="entry name" value="GLHYDRLASE3"/>
</dbReference>
<dbReference type="SMART" id="SM01217">
    <property type="entry name" value="Fn3_like"/>
    <property type="match status" value="1"/>
</dbReference>
<feature type="chain" id="PRO_5039458045" description="beta-glucosidase" evidence="7">
    <location>
        <begin position="20"/>
        <end position="777"/>
    </location>
</feature>
<dbReference type="PANTHER" id="PTHR30620:SF16">
    <property type="entry name" value="LYSOSOMAL BETA GLUCOSIDASE"/>
    <property type="match status" value="1"/>
</dbReference>
<dbReference type="EMBL" id="DXCK01000036">
    <property type="protein sequence ID" value="HIZ01054.1"/>
    <property type="molecule type" value="Genomic_DNA"/>
</dbReference>
<dbReference type="GO" id="GO:0009251">
    <property type="term" value="P:glucan catabolic process"/>
    <property type="evidence" value="ECO:0007669"/>
    <property type="project" value="TreeGrafter"/>
</dbReference>
<evidence type="ECO:0000256" key="4">
    <source>
        <dbReference type="ARBA" id="ARBA00022729"/>
    </source>
</evidence>
<dbReference type="Gene3D" id="2.60.40.10">
    <property type="entry name" value="Immunoglobulins"/>
    <property type="match status" value="1"/>
</dbReference>
<dbReference type="InterPro" id="IPR036962">
    <property type="entry name" value="Glyco_hydro_3_N_sf"/>
</dbReference>
<evidence type="ECO:0000259" key="8">
    <source>
        <dbReference type="SMART" id="SM01217"/>
    </source>
</evidence>
<dbReference type="Gene3D" id="3.20.20.300">
    <property type="entry name" value="Glycoside hydrolase, family 3, N-terminal domain"/>
    <property type="match status" value="1"/>
</dbReference>
<dbReference type="Pfam" id="PF14310">
    <property type="entry name" value="Fn3-like"/>
    <property type="match status" value="1"/>
</dbReference>
<comment type="caution">
    <text evidence="9">The sequence shown here is derived from an EMBL/GenBank/DDBJ whole genome shotgun (WGS) entry which is preliminary data.</text>
</comment>
<dbReference type="InterPro" id="IPR026891">
    <property type="entry name" value="Fn3-like"/>
</dbReference>
<dbReference type="PANTHER" id="PTHR30620">
    <property type="entry name" value="PERIPLASMIC BETA-GLUCOSIDASE-RELATED"/>
    <property type="match status" value="1"/>
</dbReference>
<feature type="signal peptide" evidence="7">
    <location>
        <begin position="1"/>
        <end position="19"/>
    </location>
</feature>
<evidence type="ECO:0000256" key="6">
    <source>
        <dbReference type="ARBA" id="ARBA00023295"/>
    </source>
</evidence>
<dbReference type="FunFam" id="3.20.20.300:FF:000007">
    <property type="entry name" value="Lysosomal beta glucosidase"/>
    <property type="match status" value="1"/>
</dbReference>
<evidence type="ECO:0000256" key="3">
    <source>
        <dbReference type="ARBA" id="ARBA00012744"/>
    </source>
</evidence>
<name>A0A9D2A4H1_9BACE</name>
<keyword evidence="4 7" id="KW-0732">Signal</keyword>
<evidence type="ECO:0000256" key="1">
    <source>
        <dbReference type="ARBA" id="ARBA00000448"/>
    </source>
</evidence>
<comment type="similarity">
    <text evidence="2">Belongs to the glycosyl hydrolase 3 family.</text>
</comment>
<keyword evidence="5 9" id="KW-0378">Hydrolase</keyword>
<organism evidence="9 10">
    <name type="scientific">Candidatus Bacteroides merdipullorum</name>
    <dbReference type="NCBI Taxonomy" id="2838474"/>
    <lineage>
        <taxon>Bacteria</taxon>
        <taxon>Pseudomonadati</taxon>
        <taxon>Bacteroidota</taxon>
        <taxon>Bacteroidia</taxon>
        <taxon>Bacteroidales</taxon>
        <taxon>Bacteroidaceae</taxon>
        <taxon>Bacteroides</taxon>
    </lineage>
</organism>
<dbReference type="InterPro" id="IPR036881">
    <property type="entry name" value="Glyco_hydro_3_C_sf"/>
</dbReference>
<evidence type="ECO:0000256" key="7">
    <source>
        <dbReference type="SAM" id="SignalP"/>
    </source>
</evidence>
<protein>
    <recommendedName>
        <fullName evidence="3">beta-glucosidase</fullName>
        <ecNumber evidence="3">3.2.1.21</ecNumber>
    </recommendedName>
</protein>
<gene>
    <name evidence="9" type="ORF">H9819_02220</name>
</gene>
<dbReference type="Pfam" id="PF01915">
    <property type="entry name" value="Glyco_hydro_3_C"/>
    <property type="match status" value="1"/>
</dbReference>
<dbReference type="InterPro" id="IPR001764">
    <property type="entry name" value="Glyco_hydro_3_N"/>
</dbReference>
<dbReference type="GO" id="GO:0008422">
    <property type="term" value="F:beta-glucosidase activity"/>
    <property type="evidence" value="ECO:0007669"/>
    <property type="project" value="UniProtKB-EC"/>
</dbReference>
<accession>A0A9D2A4H1</accession>
<comment type="catalytic activity">
    <reaction evidence="1">
        <text>Hydrolysis of terminal, non-reducing beta-D-glucosyl residues with release of beta-D-glucose.</text>
        <dbReference type="EC" id="3.2.1.21"/>
    </reaction>
</comment>
<dbReference type="SUPFAM" id="SSF51445">
    <property type="entry name" value="(Trans)glycosidases"/>
    <property type="match status" value="1"/>
</dbReference>
<reference evidence="9" key="2">
    <citation type="submission" date="2021-04" db="EMBL/GenBank/DDBJ databases">
        <authorList>
            <person name="Gilroy R."/>
        </authorList>
    </citation>
    <scope>NUCLEOTIDE SEQUENCE</scope>
    <source>
        <strain evidence="9">ChiHjej12B11-24981</strain>
    </source>
</reference>